<reference evidence="2 3" key="1">
    <citation type="journal article" date="2018" name="Sci. Rep.">
        <title>Raphidocelis subcapitata (=Pseudokirchneriella subcapitata) provides an insight into genome evolution and environmental adaptations in the Sphaeropleales.</title>
        <authorList>
            <person name="Suzuki S."/>
            <person name="Yamaguchi H."/>
            <person name="Nakajima N."/>
            <person name="Kawachi M."/>
        </authorList>
    </citation>
    <scope>NUCLEOTIDE SEQUENCE [LARGE SCALE GENOMIC DNA]</scope>
    <source>
        <strain evidence="2 3">NIES-35</strain>
    </source>
</reference>
<dbReference type="EMBL" id="BDRX01000090">
    <property type="protein sequence ID" value="GBF97010.1"/>
    <property type="molecule type" value="Genomic_DNA"/>
</dbReference>
<dbReference type="Gene3D" id="1.10.510.10">
    <property type="entry name" value="Transferase(Phosphotransferase) domain 1"/>
    <property type="match status" value="1"/>
</dbReference>
<keyword evidence="3" id="KW-1185">Reference proteome</keyword>
<evidence type="ECO:0000313" key="2">
    <source>
        <dbReference type="EMBL" id="GBF97010.1"/>
    </source>
</evidence>
<proteinExistence type="predicted"/>
<organism evidence="2 3">
    <name type="scientific">Raphidocelis subcapitata</name>
    <dbReference type="NCBI Taxonomy" id="307507"/>
    <lineage>
        <taxon>Eukaryota</taxon>
        <taxon>Viridiplantae</taxon>
        <taxon>Chlorophyta</taxon>
        <taxon>core chlorophytes</taxon>
        <taxon>Chlorophyceae</taxon>
        <taxon>CS clade</taxon>
        <taxon>Sphaeropleales</taxon>
        <taxon>Selenastraceae</taxon>
        <taxon>Raphidocelis</taxon>
    </lineage>
</organism>
<evidence type="ECO:0000313" key="3">
    <source>
        <dbReference type="Proteomes" id="UP000247498"/>
    </source>
</evidence>
<feature type="compositionally biased region" description="Low complexity" evidence="1">
    <location>
        <begin position="396"/>
        <end position="415"/>
    </location>
</feature>
<dbReference type="AlphaFoldDB" id="A0A2V0PGH7"/>
<dbReference type="InterPro" id="IPR011009">
    <property type="entry name" value="Kinase-like_dom_sf"/>
</dbReference>
<comment type="caution">
    <text evidence="2">The sequence shown here is derived from an EMBL/GenBank/DDBJ whole genome shotgun (WGS) entry which is preliminary data.</text>
</comment>
<feature type="region of interest" description="Disordered" evidence="1">
    <location>
        <begin position="396"/>
        <end position="429"/>
    </location>
</feature>
<name>A0A2V0PGH7_9CHLO</name>
<sequence>MPPHMAYIKWPGLVRHFPPKTDVEWDPAEARCGPAPPGFPPSCFLAREPGGRVVLVDPHDAGEEELMWGGGRARWLLGQELLQRTCLCPLPGVVPLLSVRHPNSVGGVAYLVYGHKGGTLAAALPALARATPEARAAVAHAVLRGLAPTLESIHKGGYVYGGVTLANIIAQPLPTSHDDGQGPGIGTNFFSMRSAALPHAALVPLFAAGYLAPEALAAAAAADGADASNGDAEATWLAPVLTRRLDAFALGVCIAEVAAGARLDAAAGPEGWAAHPGYAAAPALLREAVAALCAAQPEERITPAAALVLAFGTTAPSPAAVAAAAAVLRAAVGDPAEPAPPAAASGALLAPLAVGGRPSHCSGPAAPGTPPVGAGRPAVGAVVARAKHLLWPAAGQPAASSSAAQGNGSGSAEGAPEVESAGDGPAGSGCGEGAAAGGGACAKGGAQAKRGLLRRGLHRCAKRGRELRAALASGFGGCFGCGQAVIEG</sequence>
<dbReference type="InParanoid" id="A0A2V0PGH7"/>
<accession>A0A2V0PGH7</accession>
<evidence type="ECO:0008006" key="4">
    <source>
        <dbReference type="Google" id="ProtNLM"/>
    </source>
</evidence>
<protein>
    <recommendedName>
        <fullName evidence="4">Protein kinase domain-containing protein</fullName>
    </recommendedName>
</protein>
<dbReference type="Proteomes" id="UP000247498">
    <property type="component" value="Unassembled WGS sequence"/>
</dbReference>
<gene>
    <name evidence="2" type="ORF">Rsub_09807</name>
</gene>
<dbReference type="SUPFAM" id="SSF56112">
    <property type="entry name" value="Protein kinase-like (PK-like)"/>
    <property type="match status" value="1"/>
</dbReference>
<evidence type="ECO:0000256" key="1">
    <source>
        <dbReference type="SAM" id="MobiDB-lite"/>
    </source>
</evidence>